<evidence type="ECO:0000256" key="1">
    <source>
        <dbReference type="SAM" id="MobiDB-lite"/>
    </source>
</evidence>
<evidence type="ECO:0000313" key="3">
    <source>
        <dbReference type="Proteomes" id="UP000029989"/>
    </source>
</evidence>
<comment type="caution">
    <text evidence="2">The sequence shown here is derived from an EMBL/GenBank/DDBJ whole genome shotgun (WGS) entry which is preliminary data.</text>
</comment>
<name>A0A0A0F1W2_9GAMM</name>
<reference evidence="2 3" key="1">
    <citation type="journal article" date="2015" name="Stand. Genomic Sci.">
        <title>Genomic information of the arsenic-resistant bacterium Lysobacter arseniciresistens type strain ZS79(T) and comparison of Lysobacter draft genomes.</title>
        <authorList>
            <person name="Liu L."/>
            <person name="Zhang S."/>
            <person name="Luo M."/>
            <person name="Wang G."/>
        </authorList>
    </citation>
    <scope>NUCLEOTIDE SEQUENCE [LARGE SCALE GENOMIC DNA]</scope>
    <source>
        <strain evidence="2 3">ZS79</strain>
    </source>
</reference>
<keyword evidence="3" id="KW-1185">Reference proteome</keyword>
<protein>
    <submittedName>
        <fullName evidence="2">Uncharacterized protein</fullName>
    </submittedName>
</protein>
<dbReference type="AlphaFoldDB" id="A0A0A0F1W2"/>
<dbReference type="eggNOG" id="ENOG50314IV">
    <property type="taxonomic scope" value="Bacteria"/>
</dbReference>
<feature type="region of interest" description="Disordered" evidence="1">
    <location>
        <begin position="106"/>
        <end position="139"/>
    </location>
</feature>
<dbReference type="EMBL" id="AVPT01000005">
    <property type="protein sequence ID" value="KGM57161.1"/>
    <property type="molecule type" value="Genomic_DNA"/>
</dbReference>
<gene>
    <name evidence="2" type="ORF">N799_14335</name>
</gene>
<evidence type="ECO:0000313" key="2">
    <source>
        <dbReference type="EMBL" id="KGM57161.1"/>
    </source>
</evidence>
<proteinExistence type="predicted"/>
<organism evidence="2 3">
    <name type="scientific">Lysobacter arseniciresistens ZS79</name>
    <dbReference type="NCBI Taxonomy" id="913325"/>
    <lineage>
        <taxon>Bacteria</taxon>
        <taxon>Pseudomonadati</taxon>
        <taxon>Pseudomonadota</taxon>
        <taxon>Gammaproteobacteria</taxon>
        <taxon>Lysobacterales</taxon>
        <taxon>Lysobacteraceae</taxon>
        <taxon>Novilysobacter</taxon>
    </lineage>
</organism>
<sequence>MLMNDKNGYAVFFFPQALEALGEAIRPYLQETKAGAHVVCREVDTGGALVEMTLDGRTTAGEAISLELMVPTNMVRMIVSARSDEAFGFGPRVAVEVAQPIADAGGSGAQVEVEAGAGPGAASGAAPEAAEPAPGGKKP</sequence>
<accession>A0A0A0F1W2</accession>
<dbReference type="Proteomes" id="UP000029989">
    <property type="component" value="Unassembled WGS sequence"/>
</dbReference>
<feature type="compositionally biased region" description="Low complexity" evidence="1">
    <location>
        <begin position="109"/>
        <end position="139"/>
    </location>
</feature>